<evidence type="ECO:0000256" key="1">
    <source>
        <dbReference type="ARBA" id="ARBA00004196"/>
    </source>
</evidence>
<gene>
    <name evidence="6" type="ORF">Q4T40_01390</name>
</gene>
<keyword evidence="5" id="KW-1133">Transmembrane helix</keyword>
<keyword evidence="5" id="KW-0472">Membrane</keyword>
<dbReference type="Gene3D" id="2.40.50.100">
    <property type="match status" value="1"/>
</dbReference>
<accession>A0ABU3NSW6</accession>
<comment type="similarity">
    <text evidence="2">Belongs to the membrane fusion protein (MFP) (TC 8.A.1) family.</text>
</comment>
<feature type="coiled-coil region" evidence="4">
    <location>
        <begin position="112"/>
        <end position="170"/>
    </location>
</feature>
<protein>
    <submittedName>
        <fullName evidence="6">Efflux RND transporter periplasmic adaptor subunit</fullName>
    </submittedName>
</protein>
<dbReference type="Gene3D" id="1.10.287.470">
    <property type="entry name" value="Helix hairpin bin"/>
    <property type="match status" value="1"/>
</dbReference>
<dbReference type="SUPFAM" id="SSF111369">
    <property type="entry name" value="HlyD-like secretion proteins"/>
    <property type="match status" value="1"/>
</dbReference>
<evidence type="ECO:0000256" key="3">
    <source>
        <dbReference type="ARBA" id="ARBA00023054"/>
    </source>
</evidence>
<evidence type="ECO:0000256" key="2">
    <source>
        <dbReference type="ARBA" id="ARBA00009477"/>
    </source>
</evidence>
<proteinExistence type="inferred from homology"/>
<keyword evidence="7" id="KW-1185">Reference proteome</keyword>
<dbReference type="EMBL" id="JAUOZS010000001">
    <property type="protein sequence ID" value="MDT8899904.1"/>
    <property type="molecule type" value="Genomic_DNA"/>
</dbReference>
<evidence type="ECO:0000313" key="6">
    <source>
        <dbReference type="EMBL" id="MDT8899904.1"/>
    </source>
</evidence>
<comment type="subcellular location">
    <subcellularLocation>
        <location evidence="1">Cell envelope</location>
    </subcellularLocation>
</comment>
<evidence type="ECO:0000313" key="7">
    <source>
        <dbReference type="Proteomes" id="UP001254848"/>
    </source>
</evidence>
<evidence type="ECO:0000256" key="4">
    <source>
        <dbReference type="SAM" id="Coils"/>
    </source>
</evidence>
<dbReference type="InterPro" id="IPR006143">
    <property type="entry name" value="RND_pump_MFP"/>
</dbReference>
<feature type="transmembrane region" description="Helical" evidence="5">
    <location>
        <begin position="17"/>
        <end position="36"/>
    </location>
</feature>
<keyword evidence="3 4" id="KW-0175">Coiled coil</keyword>
<dbReference type="PANTHER" id="PTHR32347">
    <property type="entry name" value="EFFLUX SYSTEM COMPONENT YKNX-RELATED"/>
    <property type="match status" value="1"/>
</dbReference>
<dbReference type="RefSeq" id="WP_413778469.1">
    <property type="nucleotide sequence ID" value="NZ_JAUOZS010000001.1"/>
</dbReference>
<dbReference type="NCBIfam" id="TIGR01730">
    <property type="entry name" value="RND_mfp"/>
    <property type="match status" value="1"/>
</dbReference>
<dbReference type="InterPro" id="IPR050465">
    <property type="entry name" value="UPF0194_transport"/>
</dbReference>
<dbReference type="Proteomes" id="UP001254848">
    <property type="component" value="Unassembled WGS sequence"/>
</dbReference>
<sequence>MAVKDKLSAGGGWFRRHWLLTLILAAALVAAGWWLYGRQGEKQNIPPVKADSRVLAEGIVFPVRYAQMVMPVDGTVGEVLAKEGESVRSGQPLIRLVRQDYAARVSSARADVARAGAAVEQARVNLADAERELARQQRLVAAGATSRQQLDQARTAAERNRAALAQTEADLATQRSRQTEAEGLLDKTELRAPMAGTVAYLDVKVGEHAAVGTVLVRIADESAWEVRSDDLTELAIAKVRVGDAVALTFDGIPGLEIPGRVKFIRPFGEKKRGDITYTVTVAPDRWDDRLRWNMTAQLAITPSR</sequence>
<dbReference type="Gene3D" id="2.40.30.170">
    <property type="match status" value="1"/>
</dbReference>
<comment type="caution">
    <text evidence="6">The sequence shown here is derived from an EMBL/GenBank/DDBJ whole genome shotgun (WGS) entry which is preliminary data.</text>
</comment>
<keyword evidence="5" id="KW-0812">Transmembrane</keyword>
<organism evidence="6 7">
    <name type="scientific">Anaeroselena agilis</name>
    <dbReference type="NCBI Taxonomy" id="3063788"/>
    <lineage>
        <taxon>Bacteria</taxon>
        <taxon>Bacillati</taxon>
        <taxon>Bacillota</taxon>
        <taxon>Negativicutes</taxon>
        <taxon>Acetonemataceae</taxon>
        <taxon>Anaeroselena</taxon>
    </lineage>
</organism>
<dbReference type="PANTHER" id="PTHR32347:SF23">
    <property type="entry name" value="BLL5650 PROTEIN"/>
    <property type="match status" value="1"/>
</dbReference>
<name>A0ABU3NSW6_9FIRM</name>
<evidence type="ECO:0000256" key="5">
    <source>
        <dbReference type="SAM" id="Phobius"/>
    </source>
</evidence>
<reference evidence="6 7" key="1">
    <citation type="submission" date="2023-07" db="EMBL/GenBank/DDBJ databases">
        <title>The novel representative of Negativicutes class, Anaeroselena agilis gen. nov. sp. nov.</title>
        <authorList>
            <person name="Prokofeva M.I."/>
            <person name="Elcheninov A.G."/>
            <person name="Klyukina A."/>
            <person name="Kublanov I.V."/>
            <person name="Frolov E.N."/>
            <person name="Podosokorskaya O.A."/>
        </authorList>
    </citation>
    <scope>NUCLEOTIDE SEQUENCE [LARGE SCALE GENOMIC DNA]</scope>
    <source>
        <strain evidence="6 7">4137-cl</strain>
    </source>
</reference>